<dbReference type="EMBL" id="MU839833">
    <property type="protein sequence ID" value="KAK1755954.1"/>
    <property type="molecule type" value="Genomic_DNA"/>
</dbReference>
<name>A0AAJ0FC07_9PEZI</name>
<evidence type="ECO:0000313" key="3">
    <source>
        <dbReference type="Proteomes" id="UP001239445"/>
    </source>
</evidence>
<comment type="caution">
    <text evidence="2">The sequence shown here is derived from an EMBL/GenBank/DDBJ whole genome shotgun (WGS) entry which is preliminary data.</text>
</comment>
<gene>
    <name evidence="2" type="ORF">QBC47DRAFT_381741</name>
</gene>
<evidence type="ECO:0000256" key="1">
    <source>
        <dbReference type="SAM" id="MobiDB-lite"/>
    </source>
</evidence>
<sequence>MFPPAPGQTTRRKFLFSPLREHRGNTTMPSRDPPPRITARGGRRVDLQIDLVKRDVLSRRQSRARDSSDKHEAIPGQAPHCGRCVRVPSALPGVAPCFLRGHLDHRLTPKHGIWTAPYGSRLRDLLMSTLSIRTALPEDFSGPTRHPTEGSLVSGGRRGASTNLQWDGARKGADPQGASTRFGDDLHGTYVAAKTATGTSSYQ</sequence>
<proteinExistence type="predicted"/>
<feature type="region of interest" description="Disordered" evidence="1">
    <location>
        <begin position="1"/>
        <end position="37"/>
    </location>
</feature>
<evidence type="ECO:0000313" key="2">
    <source>
        <dbReference type="EMBL" id="KAK1755954.1"/>
    </source>
</evidence>
<keyword evidence="3" id="KW-1185">Reference proteome</keyword>
<feature type="region of interest" description="Disordered" evidence="1">
    <location>
        <begin position="138"/>
        <end position="184"/>
    </location>
</feature>
<dbReference type="Proteomes" id="UP001239445">
    <property type="component" value="Unassembled WGS sequence"/>
</dbReference>
<dbReference type="AlphaFoldDB" id="A0AAJ0FC07"/>
<reference evidence="2" key="1">
    <citation type="submission" date="2023-06" db="EMBL/GenBank/DDBJ databases">
        <title>Genome-scale phylogeny and comparative genomics of the fungal order Sordariales.</title>
        <authorList>
            <consortium name="Lawrence Berkeley National Laboratory"/>
            <person name="Hensen N."/>
            <person name="Bonometti L."/>
            <person name="Westerberg I."/>
            <person name="Brannstrom I.O."/>
            <person name="Guillou S."/>
            <person name="Cros-Aarteil S."/>
            <person name="Calhoun S."/>
            <person name="Haridas S."/>
            <person name="Kuo A."/>
            <person name="Mondo S."/>
            <person name="Pangilinan J."/>
            <person name="Riley R."/>
            <person name="Labutti K."/>
            <person name="Andreopoulos B."/>
            <person name="Lipzen A."/>
            <person name="Chen C."/>
            <person name="Yanf M."/>
            <person name="Daum C."/>
            <person name="Ng V."/>
            <person name="Clum A."/>
            <person name="Steindorff A."/>
            <person name="Ohm R."/>
            <person name="Martin F."/>
            <person name="Silar P."/>
            <person name="Natvig D."/>
            <person name="Lalanne C."/>
            <person name="Gautier V."/>
            <person name="Ament-Velasquez S.L."/>
            <person name="Kruys A."/>
            <person name="Hutchinson M.I."/>
            <person name="Powell A.J."/>
            <person name="Barry K."/>
            <person name="Miller A.N."/>
            <person name="Grigoriev I.V."/>
            <person name="Debuchy R."/>
            <person name="Gladieux P."/>
            <person name="Thoren M.H."/>
            <person name="Johannesson H."/>
        </authorList>
    </citation>
    <scope>NUCLEOTIDE SEQUENCE</scope>
    <source>
        <strain evidence="2">PSN4</strain>
    </source>
</reference>
<protein>
    <submittedName>
        <fullName evidence="2">Uncharacterized protein</fullName>
    </submittedName>
</protein>
<organism evidence="2 3">
    <name type="scientific">Echria macrotheca</name>
    <dbReference type="NCBI Taxonomy" id="438768"/>
    <lineage>
        <taxon>Eukaryota</taxon>
        <taxon>Fungi</taxon>
        <taxon>Dikarya</taxon>
        <taxon>Ascomycota</taxon>
        <taxon>Pezizomycotina</taxon>
        <taxon>Sordariomycetes</taxon>
        <taxon>Sordariomycetidae</taxon>
        <taxon>Sordariales</taxon>
        <taxon>Schizotheciaceae</taxon>
        <taxon>Echria</taxon>
    </lineage>
</organism>
<accession>A0AAJ0FC07</accession>